<sequence length="61" mass="6672">MITDTCICPDCQTTLDVELYGHNLECSECGCKLAVFPDSAIRVDIPVGTLWITLPENWGGI</sequence>
<evidence type="ECO:0000313" key="2">
    <source>
        <dbReference type="EMBL" id="QJA61780.1"/>
    </source>
</evidence>
<dbReference type="EMBL" id="MT144249">
    <property type="protein sequence ID" value="QJA51261.1"/>
    <property type="molecule type" value="Genomic_DNA"/>
</dbReference>
<gene>
    <name evidence="2" type="ORF">MM415B00892_0006</name>
    <name evidence="1" type="ORF">TM448A02043_0006</name>
</gene>
<dbReference type="AlphaFoldDB" id="A0A6H1ZV21"/>
<accession>A0A6H1ZV21</accession>
<organism evidence="1">
    <name type="scientific">viral metagenome</name>
    <dbReference type="NCBI Taxonomy" id="1070528"/>
    <lineage>
        <taxon>unclassified sequences</taxon>
        <taxon>metagenomes</taxon>
        <taxon>organismal metagenomes</taxon>
    </lineage>
</organism>
<name>A0A6H1ZV21_9ZZZZ</name>
<dbReference type="EMBL" id="MT141453">
    <property type="protein sequence ID" value="QJA61780.1"/>
    <property type="molecule type" value="Genomic_DNA"/>
</dbReference>
<proteinExistence type="predicted"/>
<evidence type="ECO:0000313" key="1">
    <source>
        <dbReference type="EMBL" id="QJA51261.1"/>
    </source>
</evidence>
<protein>
    <submittedName>
        <fullName evidence="1">Uncharacterized protein</fullName>
    </submittedName>
</protein>
<reference evidence="1" key="1">
    <citation type="submission" date="2020-03" db="EMBL/GenBank/DDBJ databases">
        <title>The deep terrestrial virosphere.</title>
        <authorList>
            <person name="Holmfeldt K."/>
            <person name="Nilsson E."/>
            <person name="Simone D."/>
            <person name="Lopez-Fernandez M."/>
            <person name="Wu X."/>
            <person name="de Brujin I."/>
            <person name="Lundin D."/>
            <person name="Andersson A."/>
            <person name="Bertilsson S."/>
            <person name="Dopson M."/>
        </authorList>
    </citation>
    <scope>NUCLEOTIDE SEQUENCE</scope>
    <source>
        <strain evidence="2">MM415B00892</strain>
        <strain evidence="1">TM448A02043</strain>
    </source>
</reference>